<dbReference type="EMBL" id="CP108021">
    <property type="protein sequence ID" value="WUM20763.1"/>
    <property type="molecule type" value="Genomic_DNA"/>
</dbReference>
<dbReference type="KEGG" id="whr:OG579_02720"/>
<evidence type="ECO:0000313" key="3">
    <source>
        <dbReference type="Proteomes" id="UP001432128"/>
    </source>
</evidence>
<dbReference type="AlphaFoldDB" id="A0AAU4K3U4"/>
<evidence type="ECO:0000313" key="2">
    <source>
        <dbReference type="EMBL" id="WUM20763.1"/>
    </source>
</evidence>
<proteinExistence type="predicted"/>
<gene>
    <name evidence="2" type="ORF">OG579_02720</name>
</gene>
<organism evidence="2 3">
    <name type="scientific">Williamsia herbipolensis</name>
    <dbReference type="NCBI Taxonomy" id="1603258"/>
    <lineage>
        <taxon>Bacteria</taxon>
        <taxon>Bacillati</taxon>
        <taxon>Actinomycetota</taxon>
        <taxon>Actinomycetes</taxon>
        <taxon>Mycobacteriales</taxon>
        <taxon>Nocardiaceae</taxon>
        <taxon>Williamsia</taxon>
    </lineage>
</organism>
<reference evidence="2 3" key="1">
    <citation type="submission" date="2022-10" db="EMBL/GenBank/DDBJ databases">
        <title>The complete genomes of actinobacterial strains from the NBC collection.</title>
        <authorList>
            <person name="Joergensen T.S."/>
            <person name="Alvarez Arevalo M."/>
            <person name="Sterndorff E.B."/>
            <person name="Faurdal D."/>
            <person name="Vuksanovic O."/>
            <person name="Mourched A.-S."/>
            <person name="Charusanti P."/>
            <person name="Shaw S."/>
            <person name="Blin K."/>
            <person name="Weber T."/>
        </authorList>
    </citation>
    <scope>NUCLEOTIDE SEQUENCE [LARGE SCALE GENOMIC DNA]</scope>
    <source>
        <strain evidence="2 3">NBC_00319</strain>
    </source>
</reference>
<feature type="compositionally biased region" description="Basic and acidic residues" evidence="1">
    <location>
        <begin position="32"/>
        <end position="48"/>
    </location>
</feature>
<name>A0AAU4K3U4_9NOCA</name>
<evidence type="ECO:0000256" key="1">
    <source>
        <dbReference type="SAM" id="MobiDB-lite"/>
    </source>
</evidence>
<feature type="region of interest" description="Disordered" evidence="1">
    <location>
        <begin position="1"/>
        <end position="48"/>
    </location>
</feature>
<protein>
    <submittedName>
        <fullName evidence="2">Uncharacterized protein</fullName>
    </submittedName>
</protein>
<accession>A0AAU4K3U4</accession>
<dbReference type="Proteomes" id="UP001432128">
    <property type="component" value="Chromosome"/>
</dbReference>
<keyword evidence="3" id="KW-1185">Reference proteome</keyword>
<sequence>MDPLSNPLHSADDADLIEQSTELGADPAGLEDYPHIDHDTPHVPDEVS</sequence>
<dbReference type="RefSeq" id="WP_328857981.1">
    <property type="nucleotide sequence ID" value="NZ_CP108021.1"/>
</dbReference>